<sequence length="405" mass="44670">MSGLWSFRDNAPSSHCVGATTRAVLPASADEIVLQDALVESSSMLVGNAVRGFETVTDVGLVVEEMQVEWVEKTLGILKSSSYHLSNQCEKGSESMLNHPGEGCSSTATSLNLLDEEDMEVVRSLLKPRGDCGIKVRGATSKRNCGPIEPSSSVLRTAGTAPRRRDRPCAAEPREVDTVPVVRVQVARKSGTRPFVAAELLDYPLKPSWNNTRGSAQRLKERVPATRMPQRAAVGPANQIICDSTSFLIPGSNISLKQPKEVTSICRTRKKAPLYDALPLQTQVTLLSLEATRQSGWHRDLLDKFDTIARKWRSLHMRKFVWGRWCFRQGKRVGVPISVLVAVTDSSFLTPQRVGSFPLLAGHAMKVIDGPDARLLRWYFVMWVAAVQRVQEQRSSAGRFGPIHS</sequence>
<dbReference type="Proteomes" id="UP000266743">
    <property type="component" value="Chromosome 6"/>
</dbReference>
<proteinExistence type="predicted"/>
<organism evidence="2">
    <name type="scientific">Trypanosoma brucei equiperdum</name>
    <dbReference type="NCBI Taxonomy" id="630700"/>
    <lineage>
        <taxon>Eukaryota</taxon>
        <taxon>Discoba</taxon>
        <taxon>Euglenozoa</taxon>
        <taxon>Kinetoplastea</taxon>
        <taxon>Metakinetoplastina</taxon>
        <taxon>Trypanosomatida</taxon>
        <taxon>Trypanosomatidae</taxon>
        <taxon>Trypanosoma</taxon>
    </lineage>
</organism>
<comment type="caution">
    <text evidence="2">The sequence shown here is derived from an EMBL/GenBank/DDBJ whole genome shotgun (WGS) entry which is preliminary data.</text>
</comment>
<dbReference type="AlphaFoldDB" id="A0A3L6L980"/>
<name>A0A3L6L980_9TRYP</name>
<evidence type="ECO:0000256" key="1">
    <source>
        <dbReference type="SAM" id="MobiDB-lite"/>
    </source>
</evidence>
<protein>
    <submittedName>
        <fullName evidence="2">Uncharacterized protein</fullName>
    </submittedName>
</protein>
<feature type="region of interest" description="Disordered" evidence="1">
    <location>
        <begin position="145"/>
        <end position="169"/>
    </location>
</feature>
<reference evidence="2" key="1">
    <citation type="submission" date="2018-09" db="EMBL/GenBank/DDBJ databases">
        <title>whole genome sequence of T. equiperdum IVM-t1 strain.</title>
        <authorList>
            <person name="Suganuma K."/>
        </authorList>
    </citation>
    <scope>NUCLEOTIDE SEQUENCE [LARGE SCALE GENOMIC DNA]</scope>
    <source>
        <strain evidence="2">IVM-t1</strain>
    </source>
</reference>
<dbReference type="EMBL" id="QSBY01000006">
    <property type="protein sequence ID" value="RHW72121.1"/>
    <property type="molecule type" value="Genomic_DNA"/>
</dbReference>
<accession>A0A3L6L980</accession>
<gene>
    <name evidence="2" type="ORF">DPX39_060025500</name>
</gene>
<evidence type="ECO:0000313" key="2">
    <source>
        <dbReference type="EMBL" id="RHW72121.1"/>
    </source>
</evidence>